<reference evidence="1" key="1">
    <citation type="submission" date="2020-05" db="EMBL/GenBank/DDBJ databases">
        <authorList>
            <person name="Chiriac C."/>
            <person name="Salcher M."/>
            <person name="Ghai R."/>
            <person name="Kavagutti S V."/>
        </authorList>
    </citation>
    <scope>NUCLEOTIDE SEQUENCE</scope>
</reference>
<protein>
    <submittedName>
        <fullName evidence="1">Uncharacterized protein</fullName>
    </submittedName>
</protein>
<dbReference type="EMBL" id="LR798344">
    <property type="protein sequence ID" value="CAB5225611.1"/>
    <property type="molecule type" value="Genomic_DNA"/>
</dbReference>
<name>A0A6J7X4V7_9CAUD</name>
<proteinExistence type="predicted"/>
<organism evidence="1">
    <name type="scientific">uncultured Caudovirales phage</name>
    <dbReference type="NCBI Taxonomy" id="2100421"/>
    <lineage>
        <taxon>Viruses</taxon>
        <taxon>Duplodnaviria</taxon>
        <taxon>Heunggongvirae</taxon>
        <taxon>Uroviricota</taxon>
        <taxon>Caudoviricetes</taxon>
        <taxon>Peduoviridae</taxon>
        <taxon>Maltschvirus</taxon>
        <taxon>Maltschvirus maltsch</taxon>
    </lineage>
</organism>
<evidence type="ECO:0000313" key="1">
    <source>
        <dbReference type="EMBL" id="CAB5225611.1"/>
    </source>
</evidence>
<sequence length="66" mass="7545">MTCRECLPPEVIVRHREGSAPLANPNDTLTRIDGGTRITTCWDFAATPHQGRWKIYVDIYQEEEGE</sequence>
<accession>A0A6J7X4V7</accession>
<gene>
    <name evidence="1" type="ORF">UFOVP749_45</name>
</gene>